<protein>
    <submittedName>
        <fullName evidence="1">Uncharacterized protein</fullName>
    </submittedName>
</protein>
<sequence length="56" mass="5770">MTLLVEAAATGCSGAVGPFLISLCHLRSPLSARRIIGAACLSYTLEAKGRHVPTST</sequence>
<proteinExistence type="predicted"/>
<keyword evidence="1" id="KW-0614">Plasmid</keyword>
<gene>
    <name evidence="1" type="ORF">MUN86_28100</name>
</gene>
<reference evidence="1" key="1">
    <citation type="submission" date="2022-04" db="EMBL/GenBank/DDBJ databases">
        <title>Hymenobacter sp. isolated from the air.</title>
        <authorList>
            <person name="Won M."/>
            <person name="Lee C.-M."/>
            <person name="Woen H.-Y."/>
            <person name="Kwon S.-W."/>
        </authorList>
    </citation>
    <scope>NUCLEOTIDE SEQUENCE</scope>
    <source>
        <strain evidence="1">5420S-77</strain>
        <plasmid evidence="1">unnamed5</plasmid>
    </source>
</reference>
<dbReference type="Proteomes" id="UP000830401">
    <property type="component" value="Plasmid unnamed5"/>
</dbReference>
<geneLocation type="plasmid" evidence="1 2">
    <name>unnamed5</name>
</geneLocation>
<organism evidence="1 2">
    <name type="scientific">Hymenobacter volaticus</name>
    <dbReference type="NCBI Taxonomy" id="2932254"/>
    <lineage>
        <taxon>Bacteria</taxon>
        <taxon>Pseudomonadati</taxon>
        <taxon>Bacteroidota</taxon>
        <taxon>Cytophagia</taxon>
        <taxon>Cytophagales</taxon>
        <taxon>Hymenobacteraceae</taxon>
        <taxon>Hymenobacter</taxon>
    </lineage>
</organism>
<accession>A0ABY4GF01</accession>
<name>A0ABY4GF01_9BACT</name>
<keyword evidence="2" id="KW-1185">Reference proteome</keyword>
<evidence type="ECO:0000313" key="2">
    <source>
        <dbReference type="Proteomes" id="UP000830401"/>
    </source>
</evidence>
<dbReference type="EMBL" id="CP095066">
    <property type="protein sequence ID" value="UOQ69508.1"/>
    <property type="molecule type" value="Genomic_DNA"/>
</dbReference>
<dbReference type="RefSeq" id="WP_245127302.1">
    <property type="nucleotide sequence ID" value="NZ_CP095066.1"/>
</dbReference>
<evidence type="ECO:0000313" key="1">
    <source>
        <dbReference type="EMBL" id="UOQ69508.1"/>
    </source>
</evidence>